<dbReference type="PANTHER" id="PTHR34216">
    <property type="match status" value="1"/>
</dbReference>
<reference evidence="4" key="1">
    <citation type="journal article" date="2019" name="Int. J. Syst. Evol. Microbiol.">
        <title>The Global Catalogue of Microorganisms (GCM) 10K type strain sequencing project: providing services to taxonomists for standard genome sequencing and annotation.</title>
        <authorList>
            <consortium name="The Broad Institute Genomics Platform"/>
            <consortium name="The Broad Institute Genome Sequencing Center for Infectious Disease"/>
            <person name="Wu L."/>
            <person name="Ma J."/>
        </authorList>
    </citation>
    <scope>NUCLEOTIDE SEQUENCE [LARGE SCALE GENOMIC DNA]</scope>
    <source>
        <strain evidence="4">CCUG 56608</strain>
    </source>
</reference>
<proteinExistence type="predicted"/>
<keyword evidence="4" id="KW-1185">Reference proteome</keyword>
<dbReference type="CDD" id="cd10970">
    <property type="entry name" value="CE4_DAC_u1_6s"/>
    <property type="match status" value="1"/>
</dbReference>
<dbReference type="InterPro" id="IPR051398">
    <property type="entry name" value="Polysacch_Deacetylase"/>
</dbReference>
<evidence type="ECO:0000256" key="1">
    <source>
        <dbReference type="ARBA" id="ARBA00022729"/>
    </source>
</evidence>
<evidence type="ECO:0000259" key="2">
    <source>
        <dbReference type="PROSITE" id="PS51677"/>
    </source>
</evidence>
<comment type="caution">
    <text evidence="3">The sequence shown here is derived from an EMBL/GenBank/DDBJ whole genome shotgun (WGS) entry which is preliminary data.</text>
</comment>
<accession>A0ABW3NHY8</accession>
<dbReference type="Pfam" id="PF01522">
    <property type="entry name" value="Polysacc_deac_1"/>
    <property type="match status" value="1"/>
</dbReference>
<dbReference type="PROSITE" id="PS51677">
    <property type="entry name" value="NODB"/>
    <property type="match status" value="1"/>
</dbReference>
<dbReference type="PANTHER" id="PTHR34216:SF7">
    <property type="entry name" value="POLY-BETA-1,6-N-ACETYL-D-GLUCOSAMINE N-DEACETYLASE"/>
    <property type="match status" value="1"/>
</dbReference>
<dbReference type="EMBL" id="JBHTKK010000013">
    <property type="protein sequence ID" value="MFD1066698.1"/>
    <property type="molecule type" value="Genomic_DNA"/>
</dbReference>
<dbReference type="Proteomes" id="UP001597041">
    <property type="component" value="Unassembled WGS sequence"/>
</dbReference>
<feature type="domain" description="NodB homology" evidence="2">
    <location>
        <begin position="467"/>
        <end position="699"/>
    </location>
</feature>
<dbReference type="RefSeq" id="WP_379592275.1">
    <property type="nucleotide sequence ID" value="NZ_JBHTKK010000013.1"/>
</dbReference>
<organism evidence="3 4">
    <name type="scientific">Oceanobacillus locisalsi</name>
    <dbReference type="NCBI Taxonomy" id="546107"/>
    <lineage>
        <taxon>Bacteria</taxon>
        <taxon>Bacillati</taxon>
        <taxon>Bacillota</taxon>
        <taxon>Bacilli</taxon>
        <taxon>Bacillales</taxon>
        <taxon>Bacillaceae</taxon>
        <taxon>Oceanobacillus</taxon>
    </lineage>
</organism>
<name>A0ABW3NHY8_9BACI</name>
<keyword evidence="1" id="KW-0732">Signal</keyword>
<evidence type="ECO:0000313" key="4">
    <source>
        <dbReference type="Proteomes" id="UP001597041"/>
    </source>
</evidence>
<dbReference type="InterPro" id="IPR002509">
    <property type="entry name" value="NODB_dom"/>
</dbReference>
<evidence type="ECO:0000313" key="3">
    <source>
        <dbReference type="EMBL" id="MFD1066698.1"/>
    </source>
</evidence>
<sequence length="699" mass="78652">MKLNRTEVIWDRTTRNELNENWDTIEDEVNGLGENVSVEVLNRLTDRIKDLADTAMVNEALNGDFSEGTEGLFAWAAYSGTSIRGQNGKLIMTGDGANRQVRVRQSNGYGLSEMSYTEGHKLYIQGDFKVLASGSTGVGFEFYGSEVTGTIHSVVQNVPEANKDYKVSDIVELKGGAGKMIIQIKTFFASAPEANGKSTEVDKILVLDLTKIFGAGNEPSNEEMDYLMSYYDYNWFDMAGAGKMALAGFKLSMENRSQDDTELNIINDVQNGNFETANSWLALSGTTISASDNALYLIGTGSNNLVRAYQITDIPYRLGDKIYVRGEFEVDNDECKMAGFYLRSSGVAATNETFFRKTAPRRNELFEMSGIMDVWDGDGAGSISVYLRADYTDSASARDNKLSVRKVIAVNLTEAFGAGNEPTDREEFDKLIRRYPDRFFDYKPKSGKWQIALTNYQVSNLRKPKVPLIAFTIDDGNLTDYITAYPLFNQKGIKGTSYLVNKWVDSNDNRFLNRDMIHEMYENGWDFQCHTANHNHFTDYATDQEIRNEFIINNQSFADLSLPHPEHHAYPFGDYNRRVIDIGLQYRKSLRATGMTSGIGYNEYDRPNYGALNARSIDIGASEISRLTEIKNVIDETVKNNGALILYMHQVKDNPDDQYQAQLSVVTEIIDYALTYINSGKLQSVTHSELFETINNYQI</sequence>
<dbReference type="Gene3D" id="3.20.20.370">
    <property type="entry name" value="Glycoside hydrolase/deacetylase"/>
    <property type="match status" value="1"/>
</dbReference>
<dbReference type="SUPFAM" id="SSF88713">
    <property type="entry name" value="Glycoside hydrolase/deacetylase"/>
    <property type="match status" value="1"/>
</dbReference>
<dbReference type="InterPro" id="IPR011330">
    <property type="entry name" value="Glyco_hydro/deAcase_b/a-brl"/>
</dbReference>
<protein>
    <submittedName>
        <fullName evidence="3">Polysaccharide deacetylase family protein</fullName>
    </submittedName>
</protein>
<gene>
    <name evidence="3" type="ORF">ACFQ19_11740</name>
</gene>